<dbReference type="GO" id="GO:0016705">
    <property type="term" value="F:oxidoreductase activity, acting on paired donors, with incorporation or reduction of molecular oxygen"/>
    <property type="evidence" value="ECO:0007669"/>
    <property type="project" value="InterPro"/>
</dbReference>
<dbReference type="GO" id="GO:0005506">
    <property type="term" value="F:iron ion binding"/>
    <property type="evidence" value="ECO:0007669"/>
    <property type="project" value="InterPro"/>
</dbReference>
<dbReference type="Pfam" id="PF00067">
    <property type="entry name" value="p450"/>
    <property type="match status" value="1"/>
</dbReference>
<keyword evidence="6" id="KW-1185">Reference proteome</keyword>
<reference evidence="5" key="1">
    <citation type="journal article" date="2023" name="Mol. Phylogenet. Evol.">
        <title>Genome-scale phylogeny and comparative genomics of the fungal order Sordariales.</title>
        <authorList>
            <person name="Hensen N."/>
            <person name="Bonometti L."/>
            <person name="Westerberg I."/>
            <person name="Brannstrom I.O."/>
            <person name="Guillou S."/>
            <person name="Cros-Aarteil S."/>
            <person name="Calhoun S."/>
            <person name="Haridas S."/>
            <person name="Kuo A."/>
            <person name="Mondo S."/>
            <person name="Pangilinan J."/>
            <person name="Riley R."/>
            <person name="LaButti K."/>
            <person name="Andreopoulos B."/>
            <person name="Lipzen A."/>
            <person name="Chen C."/>
            <person name="Yan M."/>
            <person name="Daum C."/>
            <person name="Ng V."/>
            <person name="Clum A."/>
            <person name="Steindorff A."/>
            <person name="Ohm R.A."/>
            <person name="Martin F."/>
            <person name="Silar P."/>
            <person name="Natvig D.O."/>
            <person name="Lalanne C."/>
            <person name="Gautier V."/>
            <person name="Ament-Velasquez S.L."/>
            <person name="Kruys A."/>
            <person name="Hutchinson M.I."/>
            <person name="Powell A.J."/>
            <person name="Barry K."/>
            <person name="Miller A.N."/>
            <person name="Grigoriev I.V."/>
            <person name="Debuchy R."/>
            <person name="Gladieux P."/>
            <person name="Hiltunen Thoren M."/>
            <person name="Johannesson H."/>
        </authorList>
    </citation>
    <scope>NUCLEOTIDE SEQUENCE</scope>
    <source>
        <strain evidence="5">CBS 538.74</strain>
    </source>
</reference>
<comment type="caution">
    <text evidence="5">The sequence shown here is derived from an EMBL/GenBank/DDBJ whole genome shotgun (WGS) entry which is preliminary data.</text>
</comment>
<dbReference type="InterPro" id="IPR001128">
    <property type="entry name" value="Cyt_P450"/>
</dbReference>
<keyword evidence="2 4" id="KW-0479">Metal-binding</keyword>
<gene>
    <name evidence="5" type="ORF">C8A00DRAFT_19410</name>
</gene>
<dbReference type="AlphaFoldDB" id="A0AAN6ZS22"/>
<dbReference type="PANTHER" id="PTHR24305">
    <property type="entry name" value="CYTOCHROME P450"/>
    <property type="match status" value="1"/>
</dbReference>
<dbReference type="InterPro" id="IPR050121">
    <property type="entry name" value="Cytochrome_P450_monoxygenase"/>
</dbReference>
<comment type="cofactor">
    <cofactor evidence="4">
        <name>heme</name>
        <dbReference type="ChEBI" id="CHEBI:30413"/>
    </cofactor>
</comment>
<feature type="binding site" description="axial binding residue" evidence="4">
    <location>
        <position position="454"/>
    </location>
    <ligand>
        <name>heme</name>
        <dbReference type="ChEBI" id="CHEBI:30413"/>
    </ligand>
    <ligandPart>
        <name>Fe</name>
        <dbReference type="ChEBI" id="CHEBI:18248"/>
    </ligandPart>
</feature>
<dbReference type="SUPFAM" id="SSF48264">
    <property type="entry name" value="Cytochrome P450"/>
    <property type="match status" value="1"/>
</dbReference>
<dbReference type="InterPro" id="IPR036396">
    <property type="entry name" value="Cyt_P450_sf"/>
</dbReference>
<dbReference type="GO" id="GO:0004497">
    <property type="term" value="F:monooxygenase activity"/>
    <property type="evidence" value="ECO:0007669"/>
    <property type="project" value="InterPro"/>
</dbReference>
<sequence>MGLFSVSYDGRWPLALGTLVGYIGYKVWAYYRLSAFKGPPGSGWCEFWHSSALLGNNAHIQYKEVCDKYGAIARIGPNDLITCSRELLSHMNAVRSPYTRTPWFALATRSQPGTDNIFSELNEDVHLRSRQQMAPGYSGKDNRELEGAINIHVQKLVHLIRSKYLSTSRLARSFDLGNKIQYLAIDVISSVALGDSLGDLDTDSDQYHYIKATEVGLKLATISAALGILPILQRPWVARLLGPSEDDAIGFGRVMRLCRMRIKARLRRGIENRSDMLASFVRHGMDTEQLVTEAVMQLVAGSDTTSTAIRSIILYVLTHPRVYAKLQAEVDAAVTIEKAPAVPDIISDAEAKNLPYMQACIKETMRVHAPTAGLFPKRVPDGGDTVMVDGKPVFLPGGTNVSYARYGLLLDKRVYGKDADEFRPERWLLEKNEARLAAMHRTHDLTFGYGRYQCLGKPIALIE</sequence>
<evidence type="ECO:0000313" key="6">
    <source>
        <dbReference type="Proteomes" id="UP001302745"/>
    </source>
</evidence>
<evidence type="ECO:0000256" key="3">
    <source>
        <dbReference type="ARBA" id="ARBA00023004"/>
    </source>
</evidence>
<evidence type="ECO:0000256" key="2">
    <source>
        <dbReference type="ARBA" id="ARBA00022723"/>
    </source>
</evidence>
<dbReference type="InterPro" id="IPR002401">
    <property type="entry name" value="Cyt_P450_E_grp-I"/>
</dbReference>
<dbReference type="EMBL" id="MU857251">
    <property type="protein sequence ID" value="KAK4148822.1"/>
    <property type="molecule type" value="Genomic_DNA"/>
</dbReference>
<evidence type="ECO:0000313" key="5">
    <source>
        <dbReference type="EMBL" id="KAK4148822.1"/>
    </source>
</evidence>
<dbReference type="PANTHER" id="PTHR24305:SF236">
    <property type="entry name" value="PISATIN DEMETHYLASE"/>
    <property type="match status" value="1"/>
</dbReference>
<protein>
    <submittedName>
        <fullName evidence="5">Cytochrome P450</fullName>
    </submittedName>
</protein>
<evidence type="ECO:0000256" key="1">
    <source>
        <dbReference type="ARBA" id="ARBA00022617"/>
    </source>
</evidence>
<dbReference type="Gene3D" id="1.10.630.10">
    <property type="entry name" value="Cytochrome P450"/>
    <property type="match status" value="1"/>
</dbReference>
<dbReference type="CDD" id="cd11060">
    <property type="entry name" value="CYP57A1-like"/>
    <property type="match status" value="1"/>
</dbReference>
<name>A0AAN6ZS22_9PEZI</name>
<dbReference type="PRINTS" id="PR00385">
    <property type="entry name" value="P450"/>
</dbReference>
<proteinExistence type="predicted"/>
<organism evidence="5 6">
    <name type="scientific">Chaetomidium leptoderma</name>
    <dbReference type="NCBI Taxonomy" id="669021"/>
    <lineage>
        <taxon>Eukaryota</taxon>
        <taxon>Fungi</taxon>
        <taxon>Dikarya</taxon>
        <taxon>Ascomycota</taxon>
        <taxon>Pezizomycotina</taxon>
        <taxon>Sordariomycetes</taxon>
        <taxon>Sordariomycetidae</taxon>
        <taxon>Sordariales</taxon>
        <taxon>Chaetomiaceae</taxon>
        <taxon>Chaetomidium</taxon>
    </lineage>
</organism>
<accession>A0AAN6ZS22</accession>
<evidence type="ECO:0000256" key="4">
    <source>
        <dbReference type="PIRSR" id="PIRSR602401-1"/>
    </source>
</evidence>
<reference evidence="5" key="2">
    <citation type="submission" date="2023-05" db="EMBL/GenBank/DDBJ databases">
        <authorList>
            <consortium name="Lawrence Berkeley National Laboratory"/>
            <person name="Steindorff A."/>
            <person name="Hensen N."/>
            <person name="Bonometti L."/>
            <person name="Westerberg I."/>
            <person name="Brannstrom I.O."/>
            <person name="Guillou S."/>
            <person name="Cros-Aarteil S."/>
            <person name="Calhoun S."/>
            <person name="Haridas S."/>
            <person name="Kuo A."/>
            <person name="Mondo S."/>
            <person name="Pangilinan J."/>
            <person name="Riley R."/>
            <person name="Labutti K."/>
            <person name="Andreopoulos B."/>
            <person name="Lipzen A."/>
            <person name="Chen C."/>
            <person name="Yanf M."/>
            <person name="Daum C."/>
            <person name="Ng V."/>
            <person name="Clum A."/>
            <person name="Ohm R."/>
            <person name="Martin F."/>
            <person name="Silar P."/>
            <person name="Natvig D."/>
            <person name="Lalanne C."/>
            <person name="Gautier V."/>
            <person name="Ament-Velasquez S.L."/>
            <person name="Kruys A."/>
            <person name="Hutchinson M.I."/>
            <person name="Powell A.J."/>
            <person name="Barry K."/>
            <person name="Miller A.N."/>
            <person name="Grigoriev I.V."/>
            <person name="Debuchy R."/>
            <person name="Gladieux P."/>
            <person name="Thoren M.H."/>
            <person name="Johannesson H."/>
        </authorList>
    </citation>
    <scope>NUCLEOTIDE SEQUENCE</scope>
    <source>
        <strain evidence="5">CBS 538.74</strain>
    </source>
</reference>
<keyword evidence="3 4" id="KW-0408">Iron</keyword>
<keyword evidence="1 4" id="KW-0349">Heme</keyword>
<dbReference type="Proteomes" id="UP001302745">
    <property type="component" value="Unassembled WGS sequence"/>
</dbReference>
<dbReference type="GO" id="GO:0020037">
    <property type="term" value="F:heme binding"/>
    <property type="evidence" value="ECO:0007669"/>
    <property type="project" value="InterPro"/>
</dbReference>
<dbReference type="PRINTS" id="PR00463">
    <property type="entry name" value="EP450I"/>
</dbReference>